<keyword evidence="1" id="KW-0812">Transmembrane</keyword>
<evidence type="ECO:0000313" key="2">
    <source>
        <dbReference type="EMBL" id="KAJ8891143.1"/>
    </source>
</evidence>
<sequence length="361" mass="40495">MALALALEVFSTCNSTTQTLGIPTGHLHTTPIHRFTYRAGTRHYSHFAGLKSQTDQRFIPGAWEPPNVPVGNQLRPGPCRRVFYERIENASVEFGKLLLPALMCHCAQNTTDCERSGIVNVMGDWPAVPENIKSLQLSNNHDTATCGVLHLVGLPSVLDSRRPRGCMTNLHFLLFLGTLFVHSLVNCWWVLGDEFCFRVGPNSSTCMLFSGTSCWELQNIVNWRRSLYAGICLYSHWSWVSIAKNNFLWNRTFRATVAERLACSPPTKASQVHSPVGSLDFLKWESCRTMLLVGGLSWGSLISPALSFWCRSILTSIILICSQNLAVQSHPNLFTHSAWPTGNLHFPGIWWVFLECKQDTD</sequence>
<keyword evidence="1" id="KW-1133">Transmembrane helix</keyword>
<evidence type="ECO:0000256" key="1">
    <source>
        <dbReference type="SAM" id="Phobius"/>
    </source>
</evidence>
<organism evidence="2 3">
    <name type="scientific">Dryococelus australis</name>
    <dbReference type="NCBI Taxonomy" id="614101"/>
    <lineage>
        <taxon>Eukaryota</taxon>
        <taxon>Metazoa</taxon>
        <taxon>Ecdysozoa</taxon>
        <taxon>Arthropoda</taxon>
        <taxon>Hexapoda</taxon>
        <taxon>Insecta</taxon>
        <taxon>Pterygota</taxon>
        <taxon>Neoptera</taxon>
        <taxon>Polyneoptera</taxon>
        <taxon>Phasmatodea</taxon>
        <taxon>Verophasmatodea</taxon>
        <taxon>Anareolatae</taxon>
        <taxon>Phasmatidae</taxon>
        <taxon>Eurycanthinae</taxon>
        <taxon>Dryococelus</taxon>
    </lineage>
</organism>
<gene>
    <name evidence="2" type="ORF">PR048_010657</name>
</gene>
<keyword evidence="3" id="KW-1185">Reference proteome</keyword>
<evidence type="ECO:0000313" key="3">
    <source>
        <dbReference type="Proteomes" id="UP001159363"/>
    </source>
</evidence>
<accession>A0ABQ9I5B7</accession>
<comment type="caution">
    <text evidence="2">The sequence shown here is derived from an EMBL/GenBank/DDBJ whole genome shotgun (WGS) entry which is preliminary data.</text>
</comment>
<dbReference type="EMBL" id="JARBHB010000003">
    <property type="protein sequence ID" value="KAJ8891143.1"/>
    <property type="molecule type" value="Genomic_DNA"/>
</dbReference>
<proteinExistence type="predicted"/>
<keyword evidence="1" id="KW-0472">Membrane</keyword>
<name>A0ABQ9I5B7_9NEOP</name>
<reference evidence="2 3" key="1">
    <citation type="submission" date="2023-02" db="EMBL/GenBank/DDBJ databases">
        <title>LHISI_Scaffold_Assembly.</title>
        <authorList>
            <person name="Stuart O.P."/>
            <person name="Cleave R."/>
            <person name="Magrath M.J.L."/>
            <person name="Mikheyev A.S."/>
        </authorList>
    </citation>
    <scope>NUCLEOTIDE SEQUENCE [LARGE SCALE GENOMIC DNA]</scope>
    <source>
        <strain evidence="2">Daus_M_001</strain>
        <tissue evidence="2">Leg muscle</tissue>
    </source>
</reference>
<feature type="transmembrane region" description="Helical" evidence="1">
    <location>
        <begin position="170"/>
        <end position="191"/>
    </location>
</feature>
<dbReference type="Proteomes" id="UP001159363">
    <property type="component" value="Chromosome 3"/>
</dbReference>
<protein>
    <submittedName>
        <fullName evidence="2">Uncharacterized protein</fullName>
    </submittedName>
</protein>